<keyword evidence="6" id="KW-1133">Transmembrane helix</keyword>
<feature type="transmembrane region" description="Helical" evidence="6">
    <location>
        <begin position="6"/>
        <end position="25"/>
    </location>
</feature>
<feature type="transmembrane region" description="Helical" evidence="6">
    <location>
        <begin position="37"/>
        <end position="57"/>
    </location>
</feature>
<dbReference type="Gene3D" id="1.20.1530.20">
    <property type="match status" value="1"/>
</dbReference>
<evidence type="ECO:0000256" key="5">
    <source>
        <dbReference type="ARBA" id="ARBA00023065"/>
    </source>
</evidence>
<keyword evidence="5" id="KW-0406">Ion transport</keyword>
<accession>A0A6A6KFT5</accession>
<keyword evidence="6" id="KW-0812">Transmembrane</keyword>
<reference evidence="7 8" key="1">
    <citation type="journal article" date="2020" name="Mol. Plant">
        <title>The Chromosome-Based Rubber Tree Genome Provides New Insights into Spurge Genome Evolution and Rubber Biosynthesis.</title>
        <authorList>
            <person name="Liu J."/>
            <person name="Shi C."/>
            <person name="Shi C.C."/>
            <person name="Li W."/>
            <person name="Zhang Q.J."/>
            <person name="Zhang Y."/>
            <person name="Li K."/>
            <person name="Lu H.F."/>
            <person name="Shi C."/>
            <person name="Zhu S.T."/>
            <person name="Xiao Z.Y."/>
            <person name="Nan H."/>
            <person name="Yue Y."/>
            <person name="Zhu X.G."/>
            <person name="Wu Y."/>
            <person name="Hong X.N."/>
            <person name="Fan G.Y."/>
            <person name="Tong Y."/>
            <person name="Zhang D."/>
            <person name="Mao C.L."/>
            <person name="Liu Y.L."/>
            <person name="Hao S.J."/>
            <person name="Liu W.Q."/>
            <person name="Lv M.Q."/>
            <person name="Zhang H.B."/>
            <person name="Liu Y."/>
            <person name="Hu-Tang G.R."/>
            <person name="Wang J.P."/>
            <person name="Wang J.H."/>
            <person name="Sun Y.H."/>
            <person name="Ni S.B."/>
            <person name="Chen W.B."/>
            <person name="Zhang X.C."/>
            <person name="Jiao Y.N."/>
            <person name="Eichler E.E."/>
            <person name="Li G.H."/>
            <person name="Liu X."/>
            <person name="Gao L.Z."/>
        </authorList>
    </citation>
    <scope>NUCLEOTIDE SEQUENCE [LARGE SCALE GENOMIC DNA]</scope>
    <source>
        <strain evidence="8">cv. GT1</strain>
        <tissue evidence="7">Leaf</tissue>
    </source>
</reference>
<dbReference type="GO" id="GO:0006813">
    <property type="term" value="P:potassium ion transport"/>
    <property type="evidence" value="ECO:0007669"/>
    <property type="project" value="UniProtKB-KW"/>
</dbReference>
<name>A0A6A6KFT5_HEVBR</name>
<dbReference type="PANTHER" id="PTHR32468:SF17">
    <property type="entry name" value="CATION_H(+) ANTIPORTER 4"/>
    <property type="match status" value="1"/>
</dbReference>
<keyword evidence="4" id="KW-0630">Potassium</keyword>
<dbReference type="GO" id="GO:0098662">
    <property type="term" value="P:inorganic cation transmembrane transport"/>
    <property type="evidence" value="ECO:0007669"/>
    <property type="project" value="TreeGrafter"/>
</dbReference>
<keyword evidence="8" id="KW-1185">Reference proteome</keyword>
<dbReference type="AlphaFoldDB" id="A0A6A6KFT5"/>
<dbReference type="Proteomes" id="UP000467840">
    <property type="component" value="Chromosome 3"/>
</dbReference>
<evidence type="ECO:0000313" key="8">
    <source>
        <dbReference type="Proteomes" id="UP000467840"/>
    </source>
</evidence>
<evidence type="ECO:0000313" key="7">
    <source>
        <dbReference type="EMBL" id="KAF2286933.1"/>
    </source>
</evidence>
<evidence type="ECO:0000256" key="4">
    <source>
        <dbReference type="ARBA" id="ARBA00022958"/>
    </source>
</evidence>
<dbReference type="PANTHER" id="PTHR32468">
    <property type="entry name" value="CATION/H + ANTIPORTER"/>
    <property type="match status" value="1"/>
</dbReference>
<dbReference type="InterPro" id="IPR038770">
    <property type="entry name" value="Na+/solute_symporter_sf"/>
</dbReference>
<keyword evidence="6" id="KW-0472">Membrane</keyword>
<dbReference type="GO" id="GO:0012505">
    <property type="term" value="C:endomembrane system"/>
    <property type="evidence" value="ECO:0007669"/>
    <property type="project" value="TreeGrafter"/>
</dbReference>
<protein>
    <recommendedName>
        <fullName evidence="9">Cation/H+ exchanger domain-containing protein</fullName>
    </recommendedName>
</protein>
<keyword evidence="2" id="KW-0813">Transport</keyword>
<proteinExistence type="predicted"/>
<evidence type="ECO:0000256" key="6">
    <source>
        <dbReference type="SAM" id="Phobius"/>
    </source>
</evidence>
<sequence>MSTALIIGFVLFITFVLRPLMYWVIKQTPEGRPVHGLFTYTILLVTFISALITNALGRTPIRGAVLIGSAIPDGPPLGSAFIDKFDGFLSNVLLPFFVSTVVMKEDVGDISEKLDWDKMLDSEALKDVKPNVNVHKLVRYIEEEVQDEGHTASLIRSMKNDSDLRIVERLHGINSSQTSGLNEWSEFPALGDLLASREMNYKNSVLVVQQQISQHQLFSFRKIFL</sequence>
<dbReference type="GO" id="GO:0016020">
    <property type="term" value="C:membrane"/>
    <property type="evidence" value="ECO:0007669"/>
    <property type="project" value="UniProtKB-SubCell"/>
</dbReference>
<gene>
    <name evidence="7" type="ORF">GH714_035769</name>
</gene>
<comment type="caution">
    <text evidence="7">The sequence shown here is derived from an EMBL/GenBank/DDBJ whole genome shotgun (WGS) entry which is preliminary data.</text>
</comment>
<comment type="subcellular location">
    <subcellularLocation>
        <location evidence="1">Membrane</location>
        <topology evidence="1">Multi-pass membrane protein</topology>
    </subcellularLocation>
</comment>
<evidence type="ECO:0000256" key="3">
    <source>
        <dbReference type="ARBA" id="ARBA00022538"/>
    </source>
</evidence>
<evidence type="ECO:0000256" key="1">
    <source>
        <dbReference type="ARBA" id="ARBA00004141"/>
    </source>
</evidence>
<dbReference type="EMBL" id="JAAGAX010000017">
    <property type="protein sequence ID" value="KAF2286933.1"/>
    <property type="molecule type" value="Genomic_DNA"/>
</dbReference>
<organism evidence="7 8">
    <name type="scientific">Hevea brasiliensis</name>
    <name type="common">Para rubber tree</name>
    <name type="synonym">Siphonia brasiliensis</name>
    <dbReference type="NCBI Taxonomy" id="3981"/>
    <lineage>
        <taxon>Eukaryota</taxon>
        <taxon>Viridiplantae</taxon>
        <taxon>Streptophyta</taxon>
        <taxon>Embryophyta</taxon>
        <taxon>Tracheophyta</taxon>
        <taxon>Spermatophyta</taxon>
        <taxon>Magnoliopsida</taxon>
        <taxon>eudicotyledons</taxon>
        <taxon>Gunneridae</taxon>
        <taxon>Pentapetalae</taxon>
        <taxon>rosids</taxon>
        <taxon>fabids</taxon>
        <taxon>Malpighiales</taxon>
        <taxon>Euphorbiaceae</taxon>
        <taxon>Crotonoideae</taxon>
        <taxon>Micrandreae</taxon>
        <taxon>Hevea</taxon>
    </lineage>
</organism>
<dbReference type="InterPro" id="IPR050794">
    <property type="entry name" value="CPA2_transporter"/>
</dbReference>
<keyword evidence="3" id="KW-0633">Potassium transport</keyword>
<evidence type="ECO:0008006" key="9">
    <source>
        <dbReference type="Google" id="ProtNLM"/>
    </source>
</evidence>
<dbReference type="GO" id="GO:0006885">
    <property type="term" value="P:regulation of pH"/>
    <property type="evidence" value="ECO:0007669"/>
    <property type="project" value="TreeGrafter"/>
</dbReference>
<evidence type="ECO:0000256" key="2">
    <source>
        <dbReference type="ARBA" id="ARBA00022448"/>
    </source>
</evidence>